<feature type="domain" description="O-acyltransferase WSD1-like N-terminal" evidence="11">
    <location>
        <begin position="99"/>
        <end position="258"/>
    </location>
</feature>
<dbReference type="GO" id="GO:0005886">
    <property type="term" value="C:plasma membrane"/>
    <property type="evidence" value="ECO:0007669"/>
    <property type="project" value="UniProtKB-SubCell"/>
</dbReference>
<evidence type="ECO:0000256" key="7">
    <source>
        <dbReference type="ARBA" id="ARBA00023315"/>
    </source>
</evidence>
<keyword evidence="7" id="KW-0012">Acyltransferase</keyword>
<evidence type="ECO:0000256" key="9">
    <source>
        <dbReference type="ARBA" id="ARBA00047604"/>
    </source>
</evidence>
<name>A0A445E033_ARAHY</name>
<dbReference type="UniPathway" id="UPA00282"/>
<reference evidence="13 14" key="1">
    <citation type="submission" date="2019-01" db="EMBL/GenBank/DDBJ databases">
        <title>Sequencing of cultivated peanut Arachis hypogaea provides insights into genome evolution and oil improvement.</title>
        <authorList>
            <person name="Chen X."/>
        </authorList>
    </citation>
    <scope>NUCLEOTIDE SEQUENCE [LARGE SCALE GENOMIC DNA]</scope>
    <source>
        <strain evidence="14">cv. Fuhuasheng</strain>
        <tissue evidence="13">Leaves</tissue>
    </source>
</reference>
<feature type="domain" description="O-acyltransferase WSD1-like N-terminal" evidence="11">
    <location>
        <begin position="512"/>
        <end position="677"/>
    </location>
</feature>
<accession>A0A445E033</accession>
<evidence type="ECO:0000256" key="4">
    <source>
        <dbReference type="ARBA" id="ARBA00005189"/>
    </source>
</evidence>
<evidence type="ECO:0000256" key="5">
    <source>
        <dbReference type="ARBA" id="ARBA00022679"/>
    </source>
</evidence>
<dbReference type="GO" id="GO:0004144">
    <property type="term" value="F:diacylglycerol O-acyltransferase activity"/>
    <property type="evidence" value="ECO:0007669"/>
    <property type="project" value="UniProtKB-EC"/>
</dbReference>
<evidence type="ECO:0000256" key="8">
    <source>
        <dbReference type="ARBA" id="ARBA00024360"/>
    </source>
</evidence>
<evidence type="ECO:0000313" key="14">
    <source>
        <dbReference type="Proteomes" id="UP000289738"/>
    </source>
</evidence>
<comment type="subcellular location">
    <subcellularLocation>
        <location evidence="1">Cell membrane</location>
        <topology evidence="1">Single-pass membrane protein</topology>
    </subcellularLocation>
    <subcellularLocation>
        <location evidence="2">Endoplasmic reticulum membrane</location>
    </subcellularLocation>
</comment>
<dbReference type="AlphaFoldDB" id="A0A445E033"/>
<comment type="catalytic activity">
    <reaction evidence="9">
        <text>a long chain fatty alcohol + a fatty acyl-CoA = a long-chain alcohol wax ester + CoA</text>
        <dbReference type="Rhea" id="RHEA:38443"/>
        <dbReference type="ChEBI" id="CHEBI:17135"/>
        <dbReference type="ChEBI" id="CHEBI:57287"/>
        <dbReference type="ChEBI" id="CHEBI:77636"/>
        <dbReference type="ChEBI" id="CHEBI:235323"/>
        <dbReference type="EC" id="2.3.1.75"/>
    </reaction>
</comment>
<dbReference type="Pfam" id="PF06974">
    <property type="entry name" value="WS_DGAT_C"/>
    <property type="match status" value="2"/>
</dbReference>
<keyword evidence="5" id="KW-0808">Transferase</keyword>
<dbReference type="GO" id="GO:0005789">
    <property type="term" value="C:endoplasmic reticulum membrane"/>
    <property type="evidence" value="ECO:0007669"/>
    <property type="project" value="UniProtKB-SubCell"/>
</dbReference>
<comment type="caution">
    <text evidence="13">The sequence shown here is derived from an EMBL/GenBank/DDBJ whole genome shotgun (WGS) entry which is preliminary data.</text>
</comment>
<dbReference type="InterPro" id="IPR009721">
    <property type="entry name" value="O-acyltransferase_WSD1_C"/>
</dbReference>
<sequence>MENLEFSEPVSPSGRYFNTTLLCAYVFGFLESEIPIDDSQTMYLFKDVFLPINPRFSSIMVRDEDGEMRWKKVEVKAEEHIKVPIFPKNESSQFYDEYFDEYVSRILMEKTPQDKPLWEIHVIKYPTTSAKGTLIFKFHHALGDGYTLVGALLSCLQRADDPSLPLTFPSRRPNESAVRAKKGFFRRIPSAVFSVFNSISDFGWSVVKSSMVEDDKSPIRSGEEGVENQPCVLTNISFSLDHIKKIKSMLGVTLNDVITGAIFYGIRLYMEEMNSEKGRRTKSTGLVLLSTRNIGSYQSIQEMMKPNSRSPWGNHIAFLHVSIPKLTQSSLSNPLQFVWKAQKIIKRKRNSFTVFLIEWLLDLELKLRGHEAVAKHIYGTLKNASVVISNLIGPVEPMALANHPCKGLYFTMTGGPESINIAIMSYTRTLRVTLKTQKGFIDEKLFKSCMVNAFEAISKAAMEMPRSKVKNWMYVTSKDGKKIWKRVEVKPEEHLKFPKFPENPSIEFYDQYLSDYVSMILTEKTPQNKPLWEIHVIKYPTTNGKGTLIFKLHHALGDGYSLMGALLSCLQRADDPSLPLSFPSKTPAAAKASESSGNAKKCMLKRLPSIVSSFFYSLSDSGWSIMKARILKDDKTPIRSGFEACELKPFTLSNMSLSLDDIKGIKSKLGVTINDVVTGMIFYGVRLYMQEMKKKSKRAESTAVVMLNTRNIGGYRSVKEMLNPDSKGVWGNQISFLQVSIPKLSEGRISNPLEFVKEAHKLIKRKRRSFSVYVIGFILALEMKLRGPEAVAKNIYNTLENSSVVVSNLMGPIEEMALANHPVNGLYFTMTGLPENVNITIMSYVNTLRITMRTMKGFIDEQKFKNCMEKAFEVIFKAAMET</sequence>
<comment type="pathway">
    <text evidence="3">Glycerolipid metabolism; triacylglycerol biosynthesis.</text>
</comment>
<evidence type="ECO:0000259" key="11">
    <source>
        <dbReference type="Pfam" id="PF03007"/>
    </source>
</evidence>
<protein>
    <submittedName>
        <fullName evidence="13">Uncharacterized protein</fullName>
    </submittedName>
</protein>
<evidence type="ECO:0000259" key="12">
    <source>
        <dbReference type="Pfam" id="PF06974"/>
    </source>
</evidence>
<dbReference type="GO" id="GO:0019432">
    <property type="term" value="P:triglyceride biosynthetic process"/>
    <property type="evidence" value="ECO:0007669"/>
    <property type="project" value="UniProtKB-UniPathway"/>
</dbReference>
<dbReference type="PANTHER" id="PTHR31650">
    <property type="entry name" value="O-ACYLTRANSFERASE (WSD1-LIKE) FAMILY PROTEIN"/>
    <property type="match status" value="1"/>
</dbReference>
<evidence type="ECO:0000256" key="1">
    <source>
        <dbReference type="ARBA" id="ARBA00004162"/>
    </source>
</evidence>
<dbReference type="InterPro" id="IPR045034">
    <property type="entry name" value="O-acyltransferase_WSD1-like"/>
</dbReference>
<feature type="domain" description="O-acyltransferase WSD1 C-terminal" evidence="12">
    <location>
        <begin position="730"/>
        <end position="875"/>
    </location>
</feature>
<evidence type="ECO:0000256" key="10">
    <source>
        <dbReference type="ARBA" id="ARBA00048109"/>
    </source>
</evidence>
<organism evidence="13 14">
    <name type="scientific">Arachis hypogaea</name>
    <name type="common">Peanut</name>
    <dbReference type="NCBI Taxonomy" id="3818"/>
    <lineage>
        <taxon>Eukaryota</taxon>
        <taxon>Viridiplantae</taxon>
        <taxon>Streptophyta</taxon>
        <taxon>Embryophyta</taxon>
        <taxon>Tracheophyta</taxon>
        <taxon>Spermatophyta</taxon>
        <taxon>Magnoliopsida</taxon>
        <taxon>eudicotyledons</taxon>
        <taxon>Gunneridae</taxon>
        <taxon>Pentapetalae</taxon>
        <taxon>rosids</taxon>
        <taxon>fabids</taxon>
        <taxon>Fabales</taxon>
        <taxon>Fabaceae</taxon>
        <taxon>Papilionoideae</taxon>
        <taxon>50 kb inversion clade</taxon>
        <taxon>dalbergioids sensu lato</taxon>
        <taxon>Dalbergieae</taxon>
        <taxon>Pterocarpus clade</taxon>
        <taxon>Arachis</taxon>
    </lineage>
</organism>
<comment type="catalytic activity">
    <reaction evidence="10">
        <text>an acyl-CoA + a 1,2-diacyl-sn-glycerol = a triacyl-sn-glycerol + CoA</text>
        <dbReference type="Rhea" id="RHEA:10868"/>
        <dbReference type="ChEBI" id="CHEBI:17815"/>
        <dbReference type="ChEBI" id="CHEBI:57287"/>
        <dbReference type="ChEBI" id="CHEBI:58342"/>
        <dbReference type="ChEBI" id="CHEBI:64615"/>
        <dbReference type="EC" id="2.3.1.20"/>
    </reaction>
</comment>
<keyword evidence="14" id="KW-1185">Reference proteome</keyword>
<dbReference type="InterPro" id="IPR004255">
    <property type="entry name" value="O-acyltransferase_WSD1_N"/>
</dbReference>
<feature type="domain" description="O-acyltransferase WSD1 C-terminal" evidence="12">
    <location>
        <begin position="312"/>
        <end position="457"/>
    </location>
</feature>
<gene>
    <name evidence="13" type="ORF">Ahy_A03g015249</name>
</gene>
<evidence type="ECO:0000256" key="3">
    <source>
        <dbReference type="ARBA" id="ARBA00004771"/>
    </source>
</evidence>
<comment type="similarity">
    <text evidence="8">In the N-terminal section; belongs to the long-chain O-acyltransferase family.</text>
</comment>
<dbReference type="GO" id="GO:0047196">
    <property type="term" value="F:long-chain-alcohol O-fatty-acyltransferase activity"/>
    <property type="evidence" value="ECO:0007669"/>
    <property type="project" value="UniProtKB-EC"/>
</dbReference>
<dbReference type="EMBL" id="SDMP01000003">
    <property type="protein sequence ID" value="RYR68780.1"/>
    <property type="molecule type" value="Genomic_DNA"/>
</dbReference>
<dbReference type="Pfam" id="PF03007">
    <property type="entry name" value="WS_DGAT_cat"/>
    <property type="match status" value="2"/>
</dbReference>
<evidence type="ECO:0000256" key="2">
    <source>
        <dbReference type="ARBA" id="ARBA00004586"/>
    </source>
</evidence>
<evidence type="ECO:0000313" key="13">
    <source>
        <dbReference type="EMBL" id="RYR68780.1"/>
    </source>
</evidence>
<dbReference type="Proteomes" id="UP000289738">
    <property type="component" value="Chromosome A03"/>
</dbReference>
<comment type="pathway">
    <text evidence="4">Lipid metabolism.</text>
</comment>
<dbReference type="PANTHER" id="PTHR31650:SF33">
    <property type="entry name" value="O-ACYLTRANSFERASE WSD1-LIKE PROTEIN"/>
    <property type="match status" value="1"/>
</dbReference>
<keyword evidence="6" id="KW-0256">Endoplasmic reticulum</keyword>
<proteinExistence type="inferred from homology"/>
<evidence type="ECO:0000256" key="6">
    <source>
        <dbReference type="ARBA" id="ARBA00022824"/>
    </source>
</evidence>